<evidence type="ECO:0000313" key="2">
    <source>
        <dbReference type="EnsemblMetazoa" id="ACOM031880-PA.1"/>
    </source>
</evidence>
<dbReference type="EnsemblMetazoa" id="ACOM031880-RA">
    <property type="protein sequence ID" value="ACOM031880-PA.1"/>
    <property type="gene ID" value="ACOM031880"/>
</dbReference>
<reference evidence="2" key="1">
    <citation type="submission" date="2022-08" db="UniProtKB">
        <authorList>
            <consortium name="EnsemblMetazoa"/>
        </authorList>
    </citation>
    <scope>IDENTIFICATION</scope>
</reference>
<dbReference type="AlphaFoldDB" id="A0A8W7PHQ6"/>
<dbReference type="Proteomes" id="UP000075882">
    <property type="component" value="Unassembled WGS sequence"/>
</dbReference>
<accession>A0A8W7PHQ6</accession>
<evidence type="ECO:0000256" key="1">
    <source>
        <dbReference type="SAM" id="Phobius"/>
    </source>
</evidence>
<keyword evidence="1" id="KW-0812">Transmembrane</keyword>
<sequence length="175" mass="17412">MPSAAVDDSKWANRCDHYNAFPPLLSTLPTVLPLMLCFTSSPFTIFSMLFSSEGEFEAGGGGAGGPSDAGATPGAIMEAVEGGGGGGACPPGGGSEDGDTMLLFAPGGMLAAAFASAVVGEVGCWVGVGDTEMGRVGGELEAARGWGLLLRLRAPAEFEPGVTASNADPSPDGRL</sequence>
<organism evidence="2">
    <name type="scientific">Anopheles coluzzii</name>
    <name type="common">African malaria mosquito</name>
    <dbReference type="NCBI Taxonomy" id="1518534"/>
    <lineage>
        <taxon>Eukaryota</taxon>
        <taxon>Metazoa</taxon>
        <taxon>Ecdysozoa</taxon>
        <taxon>Arthropoda</taxon>
        <taxon>Hexapoda</taxon>
        <taxon>Insecta</taxon>
        <taxon>Pterygota</taxon>
        <taxon>Neoptera</taxon>
        <taxon>Endopterygota</taxon>
        <taxon>Diptera</taxon>
        <taxon>Nematocera</taxon>
        <taxon>Culicoidea</taxon>
        <taxon>Culicidae</taxon>
        <taxon>Anophelinae</taxon>
        <taxon>Anopheles</taxon>
    </lineage>
</organism>
<proteinExistence type="predicted"/>
<keyword evidence="1" id="KW-0472">Membrane</keyword>
<keyword evidence="1" id="KW-1133">Transmembrane helix</keyword>
<protein>
    <submittedName>
        <fullName evidence="2">Uncharacterized protein</fullName>
    </submittedName>
</protein>
<feature type="transmembrane region" description="Helical" evidence="1">
    <location>
        <begin position="31"/>
        <end position="50"/>
    </location>
</feature>
<name>A0A8W7PHQ6_ANOCL</name>